<dbReference type="AlphaFoldDB" id="A0A2W6MUY2"/>
<reference evidence="2 3" key="1">
    <citation type="submission" date="2017-03" db="EMBL/GenBank/DDBJ databases">
        <title>Genomic and clinical evidence uncovers the enterohepatic species Helicobacter valdiviensis as a potential human intestinal pathogen.</title>
        <authorList>
            <person name="Fresia P."/>
            <person name="Jara R."/>
            <person name="Sierra R."/>
            <person name="Ferres I."/>
            <person name="Greif G."/>
            <person name="Iraola G."/>
            <person name="Collado L."/>
        </authorList>
    </citation>
    <scope>NUCLEOTIDE SEQUENCE [LARGE SCALE GENOMIC DNA]</scope>
    <source>
        <strain evidence="2 3">WBE14</strain>
    </source>
</reference>
<dbReference type="OrthoDB" id="5338103at2"/>
<proteinExistence type="predicted"/>
<evidence type="ECO:0000313" key="2">
    <source>
        <dbReference type="EMBL" id="PZT48345.1"/>
    </source>
</evidence>
<keyword evidence="1" id="KW-1133">Transmembrane helix</keyword>
<keyword evidence="1" id="KW-0812">Transmembrane</keyword>
<feature type="transmembrane region" description="Helical" evidence="1">
    <location>
        <begin position="44"/>
        <end position="68"/>
    </location>
</feature>
<evidence type="ECO:0000313" key="3">
    <source>
        <dbReference type="Proteomes" id="UP000249746"/>
    </source>
</evidence>
<keyword evidence="3" id="KW-1185">Reference proteome</keyword>
<dbReference type="Proteomes" id="UP000249746">
    <property type="component" value="Unassembled WGS sequence"/>
</dbReference>
<name>A0A2W6MUY2_9HELI</name>
<feature type="transmembrane region" description="Helical" evidence="1">
    <location>
        <begin position="5"/>
        <end position="24"/>
    </location>
</feature>
<keyword evidence="1" id="KW-0472">Membrane</keyword>
<gene>
    <name evidence="2" type="ORF">B6S12_04625</name>
</gene>
<comment type="caution">
    <text evidence="2">The sequence shown here is derived from an EMBL/GenBank/DDBJ whole genome shotgun (WGS) entry which is preliminary data.</text>
</comment>
<accession>A0A2W6MUY2</accession>
<organism evidence="2 3">
    <name type="scientific">Helicobacter valdiviensis</name>
    <dbReference type="NCBI Taxonomy" id="1458358"/>
    <lineage>
        <taxon>Bacteria</taxon>
        <taxon>Pseudomonadati</taxon>
        <taxon>Campylobacterota</taxon>
        <taxon>Epsilonproteobacteria</taxon>
        <taxon>Campylobacterales</taxon>
        <taxon>Helicobacteraceae</taxon>
        <taxon>Helicobacter</taxon>
    </lineage>
</organism>
<evidence type="ECO:0000256" key="1">
    <source>
        <dbReference type="SAM" id="Phobius"/>
    </source>
</evidence>
<dbReference type="EMBL" id="NBIU01000009">
    <property type="protein sequence ID" value="PZT48345.1"/>
    <property type="molecule type" value="Genomic_DNA"/>
</dbReference>
<protein>
    <submittedName>
        <fullName evidence="2">Uncharacterized protein</fullName>
    </submittedName>
</protein>
<dbReference type="RefSeq" id="WP_111229641.1">
    <property type="nucleotide sequence ID" value="NZ_NBIU01000009.1"/>
</dbReference>
<sequence>MKFKYYFGAFFVFVVVVGLYIYSLSGMDYTYHIPFTQRFVTLPIALWFLVPVVLFFIVVLFLQVGGMYRMWYKRNKYKNDYKMILDQIENQLLGREVPLKQPSMNRYKALSILLNNLIFDVKEGITQKSGEARLDELIEVLGDLKRGEYVNLKKFNPGNNSPFFKQNTLNQIKSDPKFASEVLKKSSFSDEYKQEALRVLLANDDLSEIKRFIASVKFDKELANQVLGMCYAKRLEFSNEDIASLCAEVGFLKQDYLLLAQKTKECYEPTSWLNLFEYLANKDEVAEMAYFYVLLELEMIDEAKERLSMHTPNEFLKVRAYLELKSMGKKYPLELFLLD</sequence>